<evidence type="ECO:0000256" key="3">
    <source>
        <dbReference type="SAM" id="SignalP"/>
    </source>
</evidence>
<dbReference type="Pfam" id="PF03265">
    <property type="entry name" value="DNase_II"/>
    <property type="match status" value="1"/>
</dbReference>
<organism evidence="4 5">
    <name type="scientific">Tetraparma gracilis</name>
    <dbReference type="NCBI Taxonomy" id="2962635"/>
    <lineage>
        <taxon>Eukaryota</taxon>
        <taxon>Sar</taxon>
        <taxon>Stramenopiles</taxon>
        <taxon>Ochrophyta</taxon>
        <taxon>Bolidophyceae</taxon>
        <taxon>Parmales</taxon>
        <taxon>Triparmaceae</taxon>
        <taxon>Tetraparma</taxon>
    </lineage>
</organism>
<feature type="chain" id="PRO_5046730966" evidence="3">
    <location>
        <begin position="18"/>
        <end position="346"/>
    </location>
</feature>
<reference evidence="4 5" key="1">
    <citation type="journal article" date="2023" name="Commun. Biol.">
        <title>Genome analysis of Parmales, the sister group of diatoms, reveals the evolutionary specialization of diatoms from phago-mixotrophs to photoautotrophs.</title>
        <authorList>
            <person name="Ban H."/>
            <person name="Sato S."/>
            <person name="Yoshikawa S."/>
            <person name="Yamada K."/>
            <person name="Nakamura Y."/>
            <person name="Ichinomiya M."/>
            <person name="Sato N."/>
            <person name="Blanc-Mathieu R."/>
            <person name="Endo H."/>
            <person name="Kuwata A."/>
            <person name="Ogata H."/>
        </authorList>
    </citation>
    <scope>NUCLEOTIDE SEQUENCE [LARGE SCALE GENOMIC DNA]</scope>
</reference>
<comment type="caution">
    <text evidence="4">The sequence shown here is derived from an EMBL/GenBank/DDBJ whole genome shotgun (WGS) entry which is preliminary data.</text>
</comment>
<evidence type="ECO:0000313" key="4">
    <source>
        <dbReference type="EMBL" id="GMI31362.1"/>
    </source>
</evidence>
<keyword evidence="3" id="KW-0732">Signal</keyword>
<dbReference type="CDD" id="cd09121">
    <property type="entry name" value="PLDc_DNaseII_2"/>
    <property type="match status" value="1"/>
</dbReference>
<accession>A0ABQ6MR38</accession>
<proteinExistence type="inferred from homology"/>
<dbReference type="EMBL" id="BRYB01001693">
    <property type="protein sequence ID" value="GMI31362.1"/>
    <property type="molecule type" value="Genomic_DNA"/>
</dbReference>
<evidence type="ECO:0000313" key="5">
    <source>
        <dbReference type="Proteomes" id="UP001165060"/>
    </source>
</evidence>
<comment type="similarity">
    <text evidence="1">Belongs to the DNase II family.</text>
</comment>
<sequence>MKLSLCLLSLLPAASLAASPGCVNDDGKEVDWYLAMKMPNGGEYHYYDASSTKFTKSTKDISKGDDAVGQTLASMYSSTSSASDSYGMWNDQPTHEHAAGSSYAHSKGVYHVDEKQGFYMIHSMPAFPSAQKLGYDMLPDVKFGQTFLCMTMKTAEFDKLGEDLQTMHVYFYDSKFSSSLEAAIPNMVNATNKVENKDVQSNDQKFTTVGGQEFTHFAKGRYWGKELYADLVAPSLKSDLATETWQNGAFDNVVPTFCPPDYDYTTSNILDLKMGDDEWKTTQDHSKWAITTKGFDADTTKDRAACIGGINRQYSQEKRGGATMCIENEGLNDELYDAIVDYEDCP</sequence>
<keyword evidence="2" id="KW-0378">Hydrolase</keyword>
<feature type="signal peptide" evidence="3">
    <location>
        <begin position="1"/>
        <end position="17"/>
    </location>
</feature>
<name>A0ABQ6MR38_9STRA</name>
<dbReference type="Proteomes" id="UP001165060">
    <property type="component" value="Unassembled WGS sequence"/>
</dbReference>
<protein>
    <submittedName>
        <fullName evidence="4">Uncharacterized protein</fullName>
    </submittedName>
</protein>
<dbReference type="PANTHER" id="PTHR10858:SF23">
    <property type="entry name" value="DEOXYRIBONUCLEASE II"/>
    <property type="match status" value="1"/>
</dbReference>
<dbReference type="PANTHER" id="PTHR10858">
    <property type="entry name" value="DEOXYRIBONUCLEASE II"/>
    <property type="match status" value="1"/>
</dbReference>
<dbReference type="InterPro" id="IPR004947">
    <property type="entry name" value="DNase_II"/>
</dbReference>
<dbReference type="CDD" id="cd09120">
    <property type="entry name" value="PLDc_DNaseII_1"/>
    <property type="match status" value="1"/>
</dbReference>
<keyword evidence="5" id="KW-1185">Reference proteome</keyword>
<evidence type="ECO:0000256" key="1">
    <source>
        <dbReference type="ARBA" id="ARBA00007527"/>
    </source>
</evidence>
<gene>
    <name evidence="4" type="ORF">TeGR_g500</name>
</gene>
<evidence type="ECO:0000256" key="2">
    <source>
        <dbReference type="ARBA" id="ARBA00022801"/>
    </source>
</evidence>